<dbReference type="STRING" id="91626.A0A0C9MJC0"/>
<keyword evidence="10" id="KW-1185">Reference proteome</keyword>
<dbReference type="GO" id="GO:0031048">
    <property type="term" value="P:regulatory ncRNA-mediated heterochromatin formation"/>
    <property type="evidence" value="ECO:0007669"/>
    <property type="project" value="TreeGrafter"/>
</dbReference>
<dbReference type="OrthoDB" id="2423195at2759"/>
<evidence type="ECO:0000256" key="4">
    <source>
        <dbReference type="ARBA" id="ARBA00022771"/>
    </source>
</evidence>
<dbReference type="CDD" id="cd06008">
    <property type="entry name" value="NF-X1-zinc-finger"/>
    <property type="match status" value="1"/>
</dbReference>
<reference evidence="9" key="1">
    <citation type="submission" date="2014-09" db="EMBL/GenBank/DDBJ databases">
        <title>Draft genome sequence of an oleaginous Mucoromycotina fungus Mucor ambiguus NBRC6742.</title>
        <authorList>
            <person name="Takeda I."/>
            <person name="Yamane N."/>
            <person name="Morita T."/>
            <person name="Tamano K."/>
            <person name="Machida M."/>
            <person name="Baker S."/>
            <person name="Koike H."/>
        </authorList>
    </citation>
    <scope>NUCLEOTIDE SEQUENCE</scope>
    <source>
        <strain evidence="9">NBRC 6742</strain>
    </source>
</reference>
<sequence length="2006" mass="224827">MEGLEEFKKLCLSRSSFNTMRANDTQQPRKSVDATPPRRTGYISMDDLVPQRSQRKSIKQTCNPQHQHQRIRAMFIRPCMTPQSTTPSTTDYTPYSTSREMQRSSVSSDSNNNTPDIFAGPVTPSVSNSTANSKHRSRDGMVDSLTSVKLKPAGIKFEVLKSEAVNLWEEGVDVKLVDAKSKKKTEWLSSSAFFADDPLMMPSSSNTNTQHSTPFGNDSAAVDQEPPKQTYAGIVTDKSPVRAPDADRHSAVETFEYDTYAPPVSSSTTRDVPAWAKQVDYMPAWASVDSNANNRGSSSSQQPAQHNSEATAAAWMPQNMVHPMQHMTPVVMVPSPYIPISANGYAQHAPPPPQQQAMSYIATQADREWMHCFYSVVTKFNIRTVVNSFQKKIDEVLERSLQNLSPRSFGLLLQALTVVMEYEANLSILETARKINAHWTTFIYYFVRFTKNYATLPDDLKVILQFSVTMARFFPKIYQNLPMEDILRIYEHAKDITNQDLNAEFLKQLRLLKAVSLEGSNASEGGAGAGGLHHGGSSSELDYCLPSLPVADKVVAEVIDKVNPLRNYEIKKEITIANKLHNPWPNLDLANYTLFHFLMLREEFVGPVQAVVKELFKGSISSTIAVPQCAVYEKTMALSSTLSFQTSEPCIVFKLGPALATDHVVSDFEEGSLVLIMPEKRPAAASPADQHAIKKQVAEISMMGQAVRAQSSYTPSGVQLRLVSIHIDRDDIHKLDLNHRYTIVTCKNNANATKAVLKWLYSEHLKLEKKHWSSVLTPRVLAAKNILSQAQITCWDEENHEQAIMTNSNTTPDYLATAEIDISCIMARMGNYRARPGQDIWPAPTSHLEQTMPAARRTPTYSLSPSQLKAVRFALTHRIAAISGPPGTGKTFLASKLAQLMSEALTAGQFHQPILIIAKTQSCLDDILKPIVQHIPDVVRFGSEPYEQVLKSKQATRLATPAMSDSNYRQFQMLERQLISCQAKLHTLMQERAKIFAHCPFKLSSAVPPPYQSAMNKAYNLEFHEGAGYPPTHDIVTLWESWASQDKLTHIYRKTQLSQSEWNHAQWALENIYLKKGGRGIMPMMDPNMLRARFAHIASNAPHISPISDAVKWPFDTSAGTGAQLRSSLLQVWRRVPADQVWHLDAAKKTQLIKSLVKVLLSAIDAEIEDILQQQLKAAQSYDEILIQKWTYLCRFNRLIGMTADFAAANREWISTLWPRAVIVDEASEILESTIASTILGPRTEHLILLGTSDNLFKPRITNPALAGNPRNFDVSMFERWKGSNSEMTLLEEQWRMHSGVASVIDRFNCSTTTAESSSLITAPMITYNDNMVDGKNPRMEALYGITQRAYYVDYQSSQDTEVDDFYSKLVHTQVSKAEVEEAHYVASLAVYLSQQQHPSTDIAILTVSIVQKYLIRHILREEIPKRTCFTKNIAKIDLDTIEQYTGRQTNFAIVSTATPGHLSSSYDNVTRALTRARYGFYIVGKPGKDRVHPYWDDFANFMKENEMYGPAIQLTCATHSDFLYAGHWQDFLKMKNGGCQQPCATLMTDGHVCKEECHFGGHDQIVCQEPCNRLRPSNCTHACEKKCFECSKRGVCPPCPVATTVTLDCGHTHVGICHELQRLDGIQCQEQVPYTFACGHETTIKCCQLKKAGDMKCCVQTEVQLPCGHTAMSQCGVEPVCNQVCNGVLECGHKCDYVCGEPHSHDRIECVASCSKQLICGHRCAKGCRNPDDHTERCAEKCNYVCSHGYKCSRECYKDCIRCISECPYICKHYKCTKKCFEICDRPPCNQPCKHILKCSHTCAGLCGEPCPPCVTCNGDLSCSITLRTLSEFEENERVYMLPECGCVFSAEALDMYFRNQAKNGEHTAVKVWGCPSCQKTIYTALRYNQYVKTEINLVNKIKMRLEKERQQLTPQERDQIVSAMNDETRQHAIHNMVGGRWFVCENQHPYYVGDCGGATEISKCPECDAPIGGTQHKVVDSNRFYGEFDGSEKPAWPGQPGADV</sequence>
<keyword evidence="5" id="KW-0862">Zinc</keyword>
<accession>A0A0C9MJC0</accession>
<keyword evidence="3" id="KW-0479">Metal-binding</keyword>
<name>A0A0C9MJC0_9FUNG</name>
<evidence type="ECO:0000256" key="6">
    <source>
        <dbReference type="ARBA" id="ARBA00022859"/>
    </source>
</evidence>
<dbReference type="Pfam" id="PF13087">
    <property type="entry name" value="AAA_12"/>
    <property type="match status" value="1"/>
</dbReference>
<dbReference type="Pfam" id="PF13086">
    <property type="entry name" value="AAA_11"/>
    <property type="match status" value="1"/>
</dbReference>
<feature type="region of interest" description="Disordered" evidence="7">
    <location>
        <begin position="76"/>
        <end position="139"/>
    </location>
</feature>
<evidence type="ECO:0000313" key="10">
    <source>
        <dbReference type="Proteomes" id="UP000053815"/>
    </source>
</evidence>
<dbReference type="SUPFAM" id="SSF52540">
    <property type="entry name" value="P-loop containing nucleoside triphosphate hydrolases"/>
    <property type="match status" value="1"/>
</dbReference>
<evidence type="ECO:0000259" key="8">
    <source>
        <dbReference type="PROSITE" id="PS51981"/>
    </source>
</evidence>
<feature type="compositionally biased region" description="Polar residues" evidence="7">
    <location>
        <begin position="103"/>
        <end position="115"/>
    </location>
</feature>
<dbReference type="GO" id="GO:0002376">
    <property type="term" value="P:immune system process"/>
    <property type="evidence" value="ECO:0007669"/>
    <property type="project" value="UniProtKB-KW"/>
</dbReference>
<evidence type="ECO:0000256" key="3">
    <source>
        <dbReference type="ARBA" id="ARBA00022723"/>
    </source>
</evidence>
<keyword evidence="6" id="KW-0391">Immunity</keyword>
<feature type="compositionally biased region" description="Polar residues" evidence="7">
    <location>
        <begin position="204"/>
        <end position="216"/>
    </location>
</feature>
<dbReference type="EMBL" id="DF836724">
    <property type="protein sequence ID" value="GAN10946.1"/>
    <property type="molecule type" value="Genomic_DNA"/>
</dbReference>
<evidence type="ECO:0000256" key="1">
    <source>
        <dbReference type="ARBA" id="ARBA00004496"/>
    </source>
</evidence>
<evidence type="ECO:0000313" key="9">
    <source>
        <dbReference type="EMBL" id="GAN10946.1"/>
    </source>
</evidence>
<dbReference type="Proteomes" id="UP000053815">
    <property type="component" value="Unassembled WGS sequence"/>
</dbReference>
<feature type="compositionally biased region" description="Low complexity" evidence="7">
    <location>
        <begin position="81"/>
        <end position="98"/>
    </location>
</feature>
<dbReference type="InterPro" id="IPR045055">
    <property type="entry name" value="DNA2/NAM7-like"/>
</dbReference>
<evidence type="ECO:0000256" key="2">
    <source>
        <dbReference type="ARBA" id="ARBA00022490"/>
    </source>
</evidence>
<dbReference type="InterPro" id="IPR046439">
    <property type="entry name" value="ZF_RZ_dom"/>
</dbReference>
<dbReference type="Pfam" id="PF20173">
    <property type="entry name" value="ZnF_RZ-type"/>
    <property type="match status" value="1"/>
</dbReference>
<feature type="domain" description="RZ-type" evidence="8">
    <location>
        <begin position="1926"/>
        <end position="1995"/>
    </location>
</feature>
<feature type="compositionally biased region" description="Polar residues" evidence="7">
    <location>
        <begin position="18"/>
        <end position="29"/>
    </location>
</feature>
<dbReference type="PANTHER" id="PTHR10887:SF341">
    <property type="entry name" value="NFX1-TYPE ZINC FINGER-CONTAINING PROTEIN 1"/>
    <property type="match status" value="1"/>
</dbReference>
<proteinExistence type="predicted"/>
<evidence type="ECO:0000256" key="7">
    <source>
        <dbReference type="SAM" id="MobiDB-lite"/>
    </source>
</evidence>
<feature type="region of interest" description="Disordered" evidence="7">
    <location>
        <begin position="18"/>
        <end position="45"/>
    </location>
</feature>
<dbReference type="PANTHER" id="PTHR10887">
    <property type="entry name" value="DNA2/NAM7 HELICASE FAMILY"/>
    <property type="match status" value="1"/>
</dbReference>
<protein>
    <recommendedName>
        <fullName evidence="8">RZ-type domain-containing protein</fullName>
    </recommendedName>
</protein>
<dbReference type="GO" id="GO:0031380">
    <property type="term" value="C:nuclear RNA-directed RNA polymerase complex"/>
    <property type="evidence" value="ECO:0007669"/>
    <property type="project" value="TreeGrafter"/>
</dbReference>
<dbReference type="PROSITE" id="PS51981">
    <property type="entry name" value="ZF_RZ"/>
    <property type="match status" value="1"/>
</dbReference>
<keyword evidence="4" id="KW-0863">Zinc-finger</keyword>
<gene>
    <name evidence="9" type="ORF">MAM1_0435c10496</name>
</gene>
<evidence type="ECO:0000256" key="5">
    <source>
        <dbReference type="ARBA" id="ARBA00022833"/>
    </source>
</evidence>
<dbReference type="InterPro" id="IPR041677">
    <property type="entry name" value="DNA2/NAM7_AAA_11"/>
</dbReference>
<dbReference type="InterPro" id="IPR027417">
    <property type="entry name" value="P-loop_NTPase"/>
</dbReference>
<dbReference type="Gene3D" id="3.40.50.300">
    <property type="entry name" value="P-loop containing nucleotide triphosphate hydrolases"/>
    <property type="match status" value="3"/>
</dbReference>
<dbReference type="GO" id="GO:0004386">
    <property type="term" value="F:helicase activity"/>
    <property type="evidence" value="ECO:0007669"/>
    <property type="project" value="InterPro"/>
</dbReference>
<dbReference type="GO" id="GO:0008270">
    <property type="term" value="F:zinc ion binding"/>
    <property type="evidence" value="ECO:0007669"/>
    <property type="project" value="UniProtKB-KW"/>
</dbReference>
<feature type="region of interest" description="Disordered" evidence="7">
    <location>
        <begin position="204"/>
        <end position="224"/>
    </location>
</feature>
<keyword evidence="2" id="KW-0963">Cytoplasm</keyword>
<comment type="subcellular location">
    <subcellularLocation>
        <location evidence="1">Cytoplasm</location>
    </subcellularLocation>
</comment>
<organism evidence="9">
    <name type="scientific">Mucor ambiguus</name>
    <dbReference type="NCBI Taxonomy" id="91626"/>
    <lineage>
        <taxon>Eukaryota</taxon>
        <taxon>Fungi</taxon>
        <taxon>Fungi incertae sedis</taxon>
        <taxon>Mucoromycota</taxon>
        <taxon>Mucoromycotina</taxon>
        <taxon>Mucoromycetes</taxon>
        <taxon>Mucorales</taxon>
        <taxon>Mucorineae</taxon>
        <taxon>Mucoraceae</taxon>
        <taxon>Mucor</taxon>
    </lineage>
</organism>
<feature type="region of interest" description="Disordered" evidence="7">
    <location>
        <begin position="290"/>
        <end position="309"/>
    </location>
</feature>
<dbReference type="InterPro" id="IPR041679">
    <property type="entry name" value="DNA2/NAM7-like_C"/>
</dbReference>
<dbReference type="GO" id="GO:0005737">
    <property type="term" value="C:cytoplasm"/>
    <property type="evidence" value="ECO:0007669"/>
    <property type="project" value="UniProtKB-SubCell"/>
</dbReference>